<name>A0AAX3JAL4_9GAMM</name>
<organism evidence="1 2">
    <name type="scientific">Pantoea brenneri</name>
    <dbReference type="NCBI Taxonomy" id="472694"/>
    <lineage>
        <taxon>Bacteria</taxon>
        <taxon>Pseudomonadati</taxon>
        <taxon>Pseudomonadota</taxon>
        <taxon>Gammaproteobacteria</taxon>
        <taxon>Enterobacterales</taxon>
        <taxon>Erwiniaceae</taxon>
        <taxon>Pantoea</taxon>
    </lineage>
</organism>
<accession>A0AAX3JAL4</accession>
<sequence length="69" mass="8016">MTDYILNERQEGFFSLYQIRFIDLTLPFFVQIILCEGPLLPQCSFFCTNKSRGCLISVQLQPAIFATYL</sequence>
<gene>
    <name evidence="1" type="ORF">PANT111_40203</name>
</gene>
<dbReference type="Proteomes" id="UP000433737">
    <property type="component" value="Unassembled WGS sequence"/>
</dbReference>
<comment type="caution">
    <text evidence="1">The sequence shown here is derived from an EMBL/GenBank/DDBJ whole genome shotgun (WGS) entry which is preliminary data.</text>
</comment>
<evidence type="ECO:0000313" key="2">
    <source>
        <dbReference type="Proteomes" id="UP000433737"/>
    </source>
</evidence>
<proteinExistence type="predicted"/>
<dbReference type="EMBL" id="CABWMH010000034">
    <property type="protein sequence ID" value="VXC41785.1"/>
    <property type="molecule type" value="Genomic_DNA"/>
</dbReference>
<reference evidence="1 2" key="1">
    <citation type="submission" date="2019-10" db="EMBL/GenBank/DDBJ databases">
        <authorList>
            <person name="Karimi E."/>
        </authorList>
    </citation>
    <scope>NUCLEOTIDE SEQUENCE [LARGE SCALE GENOMIC DNA]</scope>
    <source>
        <strain evidence="1">Pantoea sp. 111</strain>
    </source>
</reference>
<evidence type="ECO:0000313" key="1">
    <source>
        <dbReference type="EMBL" id="VXC41785.1"/>
    </source>
</evidence>
<dbReference type="AlphaFoldDB" id="A0AAX3JAL4"/>
<protein>
    <submittedName>
        <fullName evidence="1">Uncharacterized protein</fullName>
    </submittedName>
</protein>